<keyword evidence="1" id="KW-0436">Ligase</keyword>
<sequence length="422" mass="47012">MWRHASRPREGWQQTVTQQGLVFPTTTRPDGSVVDYWHESAWYELTMAEVEHLEAATEELWALCVDAAGWMAAHLTDERLGLPPGSLAYVRESVRRGDPALHARFDLAYGGDGSVKMLEVNGDTPTGLVETGVVQWRWVEDVLPGSDQWNSLHDRLVARWRALSWSGALDGPEVHFLYDLGEGPSYDDGELEMTVHYLVDTAVQAGLRAMAHPIAELGWDAEARRFVDVHGRPVRNAYKLYPWEDMLGEEFGRLLREGAEAQPVRWLEPAWKVLLSTKALLPVLWERNPGHPLLLPAYFDAPGDLTAWVAKPLHGREGDNVRIHLADGSETRMPGAYGQEGFVYQEYVELPVHDGNHVVLGSWVVDGEAAGMIVRESDGLVTDYYSRVVPHAISDAVSPDAAQVQSWLADRGPAPRVPVLPD</sequence>
<evidence type="ECO:0000256" key="3">
    <source>
        <dbReference type="ARBA" id="ARBA00022741"/>
    </source>
</evidence>
<keyword evidence="4" id="KW-0067">ATP-binding</keyword>
<evidence type="ECO:0000256" key="4">
    <source>
        <dbReference type="ARBA" id="ARBA00022840"/>
    </source>
</evidence>
<evidence type="ECO:0000256" key="5">
    <source>
        <dbReference type="ARBA" id="ARBA00022842"/>
    </source>
</evidence>
<dbReference type="Proteomes" id="UP000544110">
    <property type="component" value="Unassembled WGS sequence"/>
</dbReference>
<keyword evidence="3" id="KW-0547">Nucleotide-binding</keyword>
<evidence type="ECO:0000313" key="7">
    <source>
        <dbReference type="EMBL" id="NYG54846.1"/>
    </source>
</evidence>
<dbReference type="Gene3D" id="3.30.1490.330">
    <property type="match status" value="1"/>
</dbReference>
<dbReference type="Pfam" id="PF03738">
    <property type="entry name" value="GSP_synth"/>
    <property type="match status" value="1"/>
</dbReference>
<comment type="caution">
    <text evidence="7">The sequence shown here is derived from an EMBL/GenBank/DDBJ whole genome shotgun (WGS) entry which is preliminary data.</text>
</comment>
<organism evidence="7 8">
    <name type="scientific">Nocardioides perillae</name>
    <dbReference type="NCBI Taxonomy" id="1119534"/>
    <lineage>
        <taxon>Bacteria</taxon>
        <taxon>Bacillati</taxon>
        <taxon>Actinomycetota</taxon>
        <taxon>Actinomycetes</taxon>
        <taxon>Propionibacteriales</taxon>
        <taxon>Nocardioidaceae</taxon>
        <taxon>Nocardioides</taxon>
    </lineage>
</organism>
<keyword evidence="8" id="KW-1185">Reference proteome</keyword>
<evidence type="ECO:0000259" key="6">
    <source>
        <dbReference type="Pfam" id="PF03738"/>
    </source>
</evidence>
<keyword evidence="5" id="KW-0460">Magnesium</keyword>
<keyword evidence="2" id="KW-0479">Metal-binding</keyword>
<dbReference type="InterPro" id="IPR005494">
    <property type="entry name" value="GSPS_pre-ATP-grasp-like_dom"/>
</dbReference>
<evidence type="ECO:0000313" key="8">
    <source>
        <dbReference type="Proteomes" id="UP000544110"/>
    </source>
</evidence>
<accession>A0A7Y9RQT3</accession>
<dbReference type="SUPFAM" id="SSF56059">
    <property type="entry name" value="Glutathione synthetase ATP-binding domain-like"/>
    <property type="match status" value="1"/>
</dbReference>
<protein>
    <submittedName>
        <fullName evidence="7">Glutathionylspermidine synthase</fullName>
    </submittedName>
</protein>
<evidence type="ECO:0000256" key="2">
    <source>
        <dbReference type="ARBA" id="ARBA00022723"/>
    </source>
</evidence>
<name>A0A7Y9RQT3_9ACTN</name>
<proteinExistence type="predicted"/>
<gene>
    <name evidence="7" type="ORF">BJ989_001150</name>
</gene>
<dbReference type="SUPFAM" id="SSF52440">
    <property type="entry name" value="PreATP-grasp domain"/>
    <property type="match status" value="1"/>
</dbReference>
<dbReference type="InterPro" id="IPR016185">
    <property type="entry name" value="PreATP-grasp_dom_sf"/>
</dbReference>
<evidence type="ECO:0000256" key="1">
    <source>
        <dbReference type="ARBA" id="ARBA00022598"/>
    </source>
</evidence>
<dbReference type="GO" id="GO:0005524">
    <property type="term" value="F:ATP binding"/>
    <property type="evidence" value="ECO:0007669"/>
    <property type="project" value="UniProtKB-KW"/>
</dbReference>
<dbReference type="AlphaFoldDB" id="A0A7Y9RQT3"/>
<dbReference type="GO" id="GO:0016874">
    <property type="term" value="F:ligase activity"/>
    <property type="evidence" value="ECO:0007669"/>
    <property type="project" value="UniProtKB-KW"/>
</dbReference>
<feature type="domain" description="Glutathionylspermidine synthase pre-ATP-grasp-like" evidence="6">
    <location>
        <begin position="12"/>
        <end position="393"/>
    </location>
</feature>
<dbReference type="RefSeq" id="WP_179517394.1">
    <property type="nucleotide sequence ID" value="NZ_JACCAC010000001.1"/>
</dbReference>
<reference evidence="7 8" key="1">
    <citation type="submission" date="2020-07" db="EMBL/GenBank/DDBJ databases">
        <title>Sequencing the genomes of 1000 actinobacteria strains.</title>
        <authorList>
            <person name="Klenk H.-P."/>
        </authorList>
    </citation>
    <scope>NUCLEOTIDE SEQUENCE [LARGE SCALE GENOMIC DNA]</scope>
    <source>
        <strain evidence="7 8">DSM 24552</strain>
    </source>
</reference>
<dbReference type="EMBL" id="JACCAC010000001">
    <property type="protein sequence ID" value="NYG54846.1"/>
    <property type="molecule type" value="Genomic_DNA"/>
</dbReference>
<dbReference type="GO" id="GO:0046872">
    <property type="term" value="F:metal ion binding"/>
    <property type="evidence" value="ECO:0007669"/>
    <property type="project" value="UniProtKB-KW"/>
</dbReference>